<dbReference type="Pfam" id="PF01282">
    <property type="entry name" value="Ribosomal_S24e"/>
    <property type="match status" value="1"/>
</dbReference>
<dbReference type="InterPro" id="IPR012678">
    <property type="entry name" value="Ribosomal_uL23/eL15/eS24_sf"/>
</dbReference>
<evidence type="ECO:0000313" key="3">
    <source>
        <dbReference type="EMBL" id="TBU10864.1"/>
    </source>
</evidence>
<comment type="caution">
    <text evidence="3">The sequence shown here is derived from an EMBL/GenBank/DDBJ whole genome shotgun (WGS) entry which is preliminary data.</text>
</comment>
<dbReference type="AlphaFoldDB" id="A0A4Q9LR47"/>
<evidence type="ECO:0000313" key="4">
    <source>
        <dbReference type="Proteomes" id="UP000292282"/>
    </source>
</evidence>
<dbReference type="GO" id="GO:1990904">
    <property type="term" value="C:ribonucleoprotein complex"/>
    <property type="evidence" value="ECO:0007669"/>
    <property type="project" value="UniProtKB-KW"/>
</dbReference>
<dbReference type="Proteomes" id="UP000292282">
    <property type="component" value="Unassembled WGS sequence"/>
</dbReference>
<dbReference type="OrthoDB" id="5571754at2759"/>
<dbReference type="InterPro" id="IPR001976">
    <property type="entry name" value="Ribosomal_eS24"/>
</dbReference>
<dbReference type="STRING" id="1176355.A0A4Q9LR47"/>
<gene>
    <name evidence="3" type="ORF">CWI38_1507p0020</name>
</gene>
<accession>A0A4Q9LR47</accession>
<evidence type="ECO:0000256" key="2">
    <source>
        <dbReference type="ARBA" id="ARBA00023274"/>
    </source>
</evidence>
<reference evidence="3 4" key="1">
    <citation type="submission" date="2017-12" db="EMBL/GenBank/DDBJ databases">
        <authorList>
            <person name="Pombert J.-F."/>
            <person name="Haag K.L."/>
            <person name="Ebert D."/>
        </authorList>
    </citation>
    <scope>NUCLEOTIDE SEQUENCE [LARGE SCALE GENOMIC DNA]</scope>
    <source>
        <strain evidence="3">IL-G-3</strain>
    </source>
</reference>
<keyword evidence="1 3" id="KW-0689">Ribosomal protein</keyword>
<dbReference type="InterPro" id="IPR053709">
    <property type="entry name" value="eRP_eS24_sf"/>
</dbReference>
<dbReference type="EMBL" id="PITK01001507">
    <property type="protein sequence ID" value="TBU10864.1"/>
    <property type="molecule type" value="Genomic_DNA"/>
</dbReference>
<evidence type="ECO:0000256" key="1">
    <source>
        <dbReference type="ARBA" id="ARBA00022980"/>
    </source>
</evidence>
<dbReference type="GO" id="GO:0006412">
    <property type="term" value="P:translation"/>
    <property type="evidence" value="ECO:0007669"/>
    <property type="project" value="InterPro"/>
</dbReference>
<sequence length="242" mass="28087">MSSFTLTITHTIPNPLLSRQLIKVKLAHPNSSTPKKDEITKKLAYLFQTDPSLVIVRNCRTAFGLHETTAEAKIYEEISTLNSTEHSYVIARKTGVVADKIQEKRNIKCLDLYEEICELLLRKKKEINKLISLEKRQSIYHLLLFLPMEEIMDKLKEIEGLIDSSKKLPQGIIESLEYESKMLFTYLTLKIALGKLTNTLDIKDLERIKSLKNNFEIVKERKNEIFDEKVENDVLKCLYQNK</sequence>
<dbReference type="VEuPathDB" id="MicrosporidiaDB:CWI38_1507p0020"/>
<keyword evidence="4" id="KW-1185">Reference proteome</keyword>
<keyword evidence="2" id="KW-0687">Ribonucleoprotein</keyword>
<dbReference type="Gene3D" id="3.30.70.3370">
    <property type="match status" value="1"/>
</dbReference>
<proteinExistence type="inferred from homology"/>
<dbReference type="SUPFAM" id="SSF54189">
    <property type="entry name" value="Ribosomal proteins S24e, L23 and L15e"/>
    <property type="match status" value="1"/>
</dbReference>
<dbReference type="GO" id="GO:0003735">
    <property type="term" value="F:structural constituent of ribosome"/>
    <property type="evidence" value="ECO:0007669"/>
    <property type="project" value="InterPro"/>
</dbReference>
<dbReference type="GO" id="GO:0005840">
    <property type="term" value="C:ribosome"/>
    <property type="evidence" value="ECO:0007669"/>
    <property type="project" value="UniProtKB-KW"/>
</dbReference>
<organism evidence="3 4">
    <name type="scientific">Hamiltosporidium tvaerminnensis</name>
    <dbReference type="NCBI Taxonomy" id="1176355"/>
    <lineage>
        <taxon>Eukaryota</taxon>
        <taxon>Fungi</taxon>
        <taxon>Fungi incertae sedis</taxon>
        <taxon>Microsporidia</taxon>
        <taxon>Dubosqiidae</taxon>
        <taxon>Hamiltosporidium</taxon>
    </lineage>
</organism>
<protein>
    <submittedName>
        <fullName evidence="3">Ribosomal protein S24</fullName>
    </submittedName>
</protein>
<dbReference type="PANTHER" id="PTHR10496">
    <property type="entry name" value="40S RIBOSOMAL PROTEIN S24"/>
    <property type="match status" value="1"/>
</dbReference>
<name>A0A4Q9LR47_9MICR</name>
<dbReference type="HAMAP" id="MF_00545">
    <property type="entry name" value="Ribosomal_eS24"/>
    <property type="match status" value="1"/>
</dbReference>